<dbReference type="PANTHER" id="PTHR22538:SF0">
    <property type="entry name" value="CILIA- AND FLAGELLA-ASSOCIATED PROTEIN 74"/>
    <property type="match status" value="1"/>
</dbReference>
<evidence type="ECO:0000259" key="2">
    <source>
        <dbReference type="Pfam" id="PF24770"/>
    </source>
</evidence>
<dbReference type="Pfam" id="PF24778">
    <property type="entry name" value="Ig-CFAP74_3rd"/>
    <property type="match status" value="1"/>
</dbReference>
<feature type="non-terminal residue" evidence="4">
    <location>
        <position position="1"/>
    </location>
</feature>
<feature type="region of interest" description="Disordered" evidence="1">
    <location>
        <begin position="681"/>
        <end position="724"/>
    </location>
</feature>
<name>A0ABU7AK97_9TELE</name>
<dbReference type="Pfam" id="PF24770">
    <property type="entry name" value="Ig-CFAP74_2"/>
    <property type="match status" value="1"/>
</dbReference>
<gene>
    <name evidence="4" type="ORF">ATANTOWER_016513</name>
</gene>
<dbReference type="Pfam" id="PF24771">
    <property type="entry name" value="Ig_CFAP74_1st"/>
    <property type="match status" value="1"/>
</dbReference>
<evidence type="ECO:0000313" key="5">
    <source>
        <dbReference type="Proteomes" id="UP001345963"/>
    </source>
</evidence>
<dbReference type="Gene3D" id="2.60.40.10">
    <property type="entry name" value="Immunoglobulins"/>
    <property type="match status" value="1"/>
</dbReference>
<feature type="compositionally biased region" description="Basic and acidic residues" evidence="1">
    <location>
        <begin position="326"/>
        <end position="341"/>
    </location>
</feature>
<dbReference type="InterPro" id="IPR056307">
    <property type="entry name" value="Ig-CFAP74_3rd"/>
</dbReference>
<dbReference type="InterPro" id="IPR056306">
    <property type="entry name" value="Ig-CFAP74_2nd"/>
</dbReference>
<evidence type="ECO:0000259" key="3">
    <source>
        <dbReference type="Pfam" id="PF24778"/>
    </source>
</evidence>
<keyword evidence="5" id="KW-1185">Reference proteome</keyword>
<feature type="region of interest" description="Disordered" evidence="1">
    <location>
        <begin position="1"/>
        <end position="21"/>
    </location>
</feature>
<proteinExistence type="predicted"/>
<evidence type="ECO:0000256" key="1">
    <source>
        <dbReference type="SAM" id="MobiDB-lite"/>
    </source>
</evidence>
<feature type="compositionally biased region" description="Polar residues" evidence="1">
    <location>
        <begin position="681"/>
        <end position="699"/>
    </location>
</feature>
<feature type="domain" description="CFAP74 third Ig-like" evidence="3">
    <location>
        <begin position="823"/>
        <end position="849"/>
    </location>
</feature>
<dbReference type="Proteomes" id="UP001345963">
    <property type="component" value="Unassembled WGS sequence"/>
</dbReference>
<dbReference type="PANTHER" id="PTHR22538">
    <property type="entry name" value="CILIA- AND FLAGELLA-ASSOCIATED PROTEIN 74"/>
    <property type="match status" value="1"/>
</dbReference>
<evidence type="ECO:0000313" key="4">
    <source>
        <dbReference type="EMBL" id="MED6238310.1"/>
    </source>
</evidence>
<feature type="compositionally biased region" description="Low complexity" evidence="1">
    <location>
        <begin position="700"/>
        <end position="714"/>
    </location>
</feature>
<reference evidence="4 5" key="1">
    <citation type="submission" date="2021-07" db="EMBL/GenBank/DDBJ databases">
        <authorList>
            <person name="Palmer J.M."/>
        </authorList>
    </citation>
    <scope>NUCLEOTIDE SEQUENCE [LARGE SCALE GENOMIC DNA]</scope>
    <source>
        <strain evidence="4 5">AT_MEX2019</strain>
        <tissue evidence="4">Muscle</tissue>
    </source>
</reference>
<organism evidence="4 5">
    <name type="scientific">Ataeniobius toweri</name>
    <dbReference type="NCBI Taxonomy" id="208326"/>
    <lineage>
        <taxon>Eukaryota</taxon>
        <taxon>Metazoa</taxon>
        <taxon>Chordata</taxon>
        <taxon>Craniata</taxon>
        <taxon>Vertebrata</taxon>
        <taxon>Euteleostomi</taxon>
        <taxon>Actinopterygii</taxon>
        <taxon>Neopterygii</taxon>
        <taxon>Teleostei</taxon>
        <taxon>Neoteleostei</taxon>
        <taxon>Acanthomorphata</taxon>
        <taxon>Ovalentaria</taxon>
        <taxon>Atherinomorphae</taxon>
        <taxon>Cyprinodontiformes</taxon>
        <taxon>Goodeidae</taxon>
        <taxon>Ataeniobius</taxon>
    </lineage>
</organism>
<comment type="caution">
    <text evidence="4">The sequence shown here is derived from an EMBL/GenBank/DDBJ whole genome shotgun (WGS) entry which is preliminary data.</text>
</comment>
<evidence type="ECO:0008006" key="6">
    <source>
        <dbReference type="Google" id="ProtNLM"/>
    </source>
</evidence>
<feature type="domain" description="CFAP74 second Ig-like" evidence="2">
    <location>
        <begin position="638"/>
        <end position="820"/>
    </location>
</feature>
<dbReference type="EMBL" id="JAHUTI010020011">
    <property type="protein sequence ID" value="MED6238310.1"/>
    <property type="molecule type" value="Genomic_DNA"/>
</dbReference>
<accession>A0ABU7AK97</accession>
<feature type="region of interest" description="Disordered" evidence="1">
    <location>
        <begin position="320"/>
        <end position="341"/>
    </location>
</feature>
<sequence length="849" mass="97024">VRKSLAKTGLMDFEDRDSSPKRRSVRCGLLDVLFRSGDDPEDCGLGQEAFMDEEADLPSDLEWLQELSEESDSDGDLALETHNSTKRSYAETARMFKLRRNLDQLDSFHRQKERDVQKAREKLKPCRQNVESWLEQRDNLEWEIEQQKANANSLAVFRLRAQHKLLCQKLQNEEELEGQIRAELRQQELELNEVEVDLGRVSLLRQEVQEEEQRFQVLKAQKAVRRLQQERKVSQNQQHKMKLLRDKQAARLEEEEKECQRKNEEARTSQKKAAKYLKQTIKRLHQQAAEKEKQNREFIERRMQAVESLKSSIAANQESLQVQQNRAKEQTQKKKEQERQLKAALEAQGIDSIKHMYQKKQLKETKQKQQEFEESQKSKRVEIVAKIRQEEQLLKSRKRNQAQPPKPSTNDKFSSLRTEREMLLSYLDPNSPSVSEETGTLLVREFSNISRSSSSCSDSEHLEEMGETVQKYVTHKSPADSLAEPEFSGLWEQEYKATNKDMTPAKAEVKKDEPAMASRKLNVTAKKIHGKAFISKPDVIFFKDFEVGKCYKKKIVLTNISYTVNQCKFLRVSAQLKDFISVNFEPPGSLSTGMSCDMHAFFQPLINEDLEGDFQFASTLGPFSVPVRCTTKKCCPEVDCRFVDFGSHVVGHTVSRTITLNNKGALATFFSMDTSTHLCSESSHVQMPSQASANTGPVTSSINISSSDHQSSDSLDSEAVRPKQQNLSKELQQLEPGVEAVNEALLSSDVDTQTTQTFLDSCDITLGGVRDGEVGPFQSVKLEILFTPTIPGETKLDFYIRFSDTNTKPIPIQVRGVAVSIPVWMVQPSIDLKICMFDRLYQDTIIIQS</sequence>
<dbReference type="InterPro" id="IPR013783">
    <property type="entry name" value="Ig-like_fold"/>
</dbReference>
<protein>
    <recommendedName>
        <fullName evidence="6">Cilia and flagella associated protein 74</fullName>
    </recommendedName>
</protein>
<feature type="non-terminal residue" evidence="4">
    <location>
        <position position="849"/>
    </location>
</feature>